<evidence type="ECO:0000256" key="1">
    <source>
        <dbReference type="ARBA" id="ARBA00005532"/>
    </source>
</evidence>
<dbReference type="GO" id="GO:0003746">
    <property type="term" value="F:translation elongation factor activity"/>
    <property type="evidence" value="ECO:0007669"/>
    <property type="project" value="UniProtKB-KW"/>
</dbReference>
<sequence>MLEGGTSELAHDVALHVAFARPTYLSRDEIPETVVAEERRTFETITRNEGKPEAQLAKIVDGRMEGFFKEVSLLDQPFVKDDKRRVKEVVAPGRVVSFVQVVVGE</sequence>
<dbReference type="PANTHER" id="PTHR11741:SF0">
    <property type="entry name" value="ELONGATION FACTOR TS, MITOCHONDRIAL"/>
    <property type="match status" value="1"/>
</dbReference>
<dbReference type="Pfam" id="PF00889">
    <property type="entry name" value="EF_TS"/>
    <property type="match status" value="1"/>
</dbReference>
<evidence type="ECO:0000256" key="3">
    <source>
        <dbReference type="ARBA" id="ARBA00022917"/>
    </source>
</evidence>
<organism evidence="5">
    <name type="scientific">mine drainage metagenome</name>
    <dbReference type="NCBI Taxonomy" id="410659"/>
    <lineage>
        <taxon>unclassified sequences</taxon>
        <taxon>metagenomes</taxon>
        <taxon>ecological metagenomes</taxon>
    </lineage>
</organism>
<dbReference type="Gene3D" id="1.10.286.20">
    <property type="match status" value="1"/>
</dbReference>
<keyword evidence="2 5" id="KW-0251">Elongation factor</keyword>
<reference evidence="5" key="1">
    <citation type="submission" date="2013-08" db="EMBL/GenBank/DDBJ databases">
        <authorList>
            <person name="Mendez C."/>
            <person name="Richter M."/>
            <person name="Ferrer M."/>
            <person name="Sanchez J."/>
        </authorList>
    </citation>
    <scope>NUCLEOTIDE SEQUENCE</scope>
</reference>
<comment type="similarity">
    <text evidence="1">Belongs to the EF-Ts family.</text>
</comment>
<dbReference type="PANTHER" id="PTHR11741">
    <property type="entry name" value="ELONGATION FACTOR TS"/>
    <property type="match status" value="1"/>
</dbReference>
<evidence type="ECO:0000259" key="4">
    <source>
        <dbReference type="Pfam" id="PF00889"/>
    </source>
</evidence>
<dbReference type="FunFam" id="1.10.286.20:FF:000001">
    <property type="entry name" value="Elongation factor Ts"/>
    <property type="match status" value="1"/>
</dbReference>
<feature type="domain" description="Translation elongation factor EFTs/EF1B dimerisation" evidence="4">
    <location>
        <begin position="4"/>
        <end position="105"/>
    </location>
</feature>
<dbReference type="SUPFAM" id="SSF54713">
    <property type="entry name" value="Elongation factor Ts (EF-Ts), dimerisation domain"/>
    <property type="match status" value="1"/>
</dbReference>
<dbReference type="AlphaFoldDB" id="T1CEI5"/>
<keyword evidence="3" id="KW-0648">Protein biosynthesis</keyword>
<dbReference type="Gene3D" id="3.30.479.20">
    <property type="entry name" value="Elongation factor Ts, dimerisation domain"/>
    <property type="match status" value="1"/>
</dbReference>
<proteinExistence type="inferred from homology"/>
<accession>T1CEI5</accession>
<evidence type="ECO:0000313" key="5">
    <source>
        <dbReference type="EMBL" id="EQD79963.1"/>
    </source>
</evidence>
<evidence type="ECO:0000256" key="2">
    <source>
        <dbReference type="ARBA" id="ARBA00022768"/>
    </source>
</evidence>
<dbReference type="InterPro" id="IPR036402">
    <property type="entry name" value="EF-Ts_dimer_sf"/>
</dbReference>
<dbReference type="HAMAP" id="MF_00050">
    <property type="entry name" value="EF_Ts"/>
    <property type="match status" value="1"/>
</dbReference>
<comment type="caution">
    <text evidence="5">The sequence shown here is derived from an EMBL/GenBank/DDBJ whole genome shotgun (WGS) entry which is preliminary data.</text>
</comment>
<dbReference type="InterPro" id="IPR014039">
    <property type="entry name" value="Transl_elong_EFTs/EF1B_dimer"/>
</dbReference>
<gene>
    <name evidence="5" type="ORF">B1A_01387</name>
</gene>
<protein>
    <submittedName>
        <fullName evidence="5">Translation elongation factor EFTs/EF1B, dimerization domain protein</fullName>
    </submittedName>
</protein>
<reference evidence="5" key="2">
    <citation type="journal article" date="2014" name="ISME J.">
        <title>Microbial stratification in low pH oxic and suboxic macroscopic growths along an acid mine drainage.</title>
        <authorList>
            <person name="Mendez-Garcia C."/>
            <person name="Mesa V."/>
            <person name="Sprenger R.R."/>
            <person name="Richter M."/>
            <person name="Diez M.S."/>
            <person name="Solano J."/>
            <person name="Bargiela R."/>
            <person name="Golyshina O.V."/>
            <person name="Manteca A."/>
            <person name="Ramos J.L."/>
            <person name="Gallego J.R."/>
            <person name="Llorente I."/>
            <person name="Martins Dos Santos V.A."/>
            <person name="Jensen O.N."/>
            <person name="Pelaez A.I."/>
            <person name="Sanchez J."/>
            <person name="Ferrer M."/>
        </authorList>
    </citation>
    <scope>NUCLEOTIDE SEQUENCE</scope>
</reference>
<dbReference type="InterPro" id="IPR001816">
    <property type="entry name" value="Transl_elong_EFTs/EF1B"/>
</dbReference>
<dbReference type="EMBL" id="AUZX01001056">
    <property type="protein sequence ID" value="EQD79963.1"/>
    <property type="molecule type" value="Genomic_DNA"/>
</dbReference>
<name>T1CEI5_9ZZZZ</name>